<dbReference type="InterPro" id="IPR002725">
    <property type="entry name" value="YgjP-like_metallopeptidase"/>
</dbReference>
<dbReference type="Proteomes" id="UP000276634">
    <property type="component" value="Unassembled WGS sequence"/>
</dbReference>
<dbReference type="EMBL" id="RJVI01000001">
    <property type="protein sequence ID" value="ROR34153.1"/>
    <property type="molecule type" value="Genomic_DNA"/>
</dbReference>
<comment type="caution">
    <text evidence="2">The sequence shown here is derived from an EMBL/GenBank/DDBJ whole genome shotgun (WGS) entry which is preliminary data.</text>
</comment>
<name>A0A3N1Y5S3_9GAMM</name>
<dbReference type="AlphaFoldDB" id="A0A3N1Y5S3"/>
<dbReference type="CDD" id="cd07344">
    <property type="entry name" value="M48_yhfN_like"/>
    <property type="match status" value="1"/>
</dbReference>
<evidence type="ECO:0000313" key="2">
    <source>
        <dbReference type="EMBL" id="ROR34153.1"/>
    </source>
</evidence>
<accession>A0A3N1Y5S3</accession>
<evidence type="ECO:0000259" key="1">
    <source>
        <dbReference type="Pfam" id="PF01863"/>
    </source>
</evidence>
<feature type="domain" description="YgjP-like metallopeptidase" evidence="1">
    <location>
        <begin position="16"/>
        <end position="221"/>
    </location>
</feature>
<keyword evidence="3" id="KW-1185">Reference proteome</keyword>
<proteinExistence type="predicted"/>
<dbReference type="OrthoDB" id="9811177at2"/>
<sequence length="234" mass="26257">MDVLPPYRIRVSGRARRARLTVDPGGEVEVVLPRGAPARLAAELVRSHRGWIEARRAPARARRAHPRLGLAPRLVALRAAGEAWRVVCDPAAPPGLREEAGARTLRLGGEAARRPARWLQAWLGERARALLPALVAAQAERTGLRPARVTVRAQRTRWGSCSAAGTVSLNRNLLLLPRWLVRYLIVHELAHLRHLDHSDAFWAEVARHEPRWRRAERALRRQVLPLWSLPACGR</sequence>
<dbReference type="PANTHER" id="PTHR30399">
    <property type="entry name" value="UNCHARACTERIZED PROTEIN YGJP"/>
    <property type="match status" value="1"/>
</dbReference>
<dbReference type="InterPro" id="IPR053136">
    <property type="entry name" value="UTP_pyrophosphatase-like"/>
</dbReference>
<organism evidence="2 3">
    <name type="scientific">Inmirania thermothiophila</name>
    <dbReference type="NCBI Taxonomy" id="1750597"/>
    <lineage>
        <taxon>Bacteria</taxon>
        <taxon>Pseudomonadati</taxon>
        <taxon>Pseudomonadota</taxon>
        <taxon>Gammaproteobacteria</taxon>
        <taxon>Chromatiales</taxon>
        <taxon>Ectothiorhodospiraceae</taxon>
        <taxon>Inmirania</taxon>
    </lineage>
</organism>
<gene>
    <name evidence="2" type="ORF">EDC57_0048</name>
</gene>
<dbReference type="Gene3D" id="3.30.2010.10">
    <property type="entry name" value="Metalloproteases ('zincins'), catalytic domain"/>
    <property type="match status" value="1"/>
</dbReference>
<dbReference type="PANTHER" id="PTHR30399:SF1">
    <property type="entry name" value="UTP PYROPHOSPHATASE"/>
    <property type="match status" value="1"/>
</dbReference>
<reference evidence="2 3" key="1">
    <citation type="submission" date="2018-11" db="EMBL/GenBank/DDBJ databases">
        <title>Genomic Encyclopedia of Type Strains, Phase IV (KMG-IV): sequencing the most valuable type-strain genomes for metagenomic binning, comparative biology and taxonomic classification.</title>
        <authorList>
            <person name="Goeker M."/>
        </authorList>
    </citation>
    <scope>NUCLEOTIDE SEQUENCE [LARGE SCALE GENOMIC DNA]</scope>
    <source>
        <strain evidence="2 3">DSM 100275</strain>
    </source>
</reference>
<evidence type="ECO:0000313" key="3">
    <source>
        <dbReference type="Proteomes" id="UP000276634"/>
    </source>
</evidence>
<dbReference type="Pfam" id="PF01863">
    <property type="entry name" value="YgjP-like"/>
    <property type="match status" value="1"/>
</dbReference>
<dbReference type="RefSeq" id="WP_123399091.1">
    <property type="nucleotide sequence ID" value="NZ_RJVI01000001.1"/>
</dbReference>
<protein>
    <recommendedName>
        <fullName evidence="1">YgjP-like metallopeptidase domain-containing protein</fullName>
    </recommendedName>
</protein>